<dbReference type="InterPro" id="IPR051030">
    <property type="entry name" value="Vitamin_B12-ABC_binding"/>
</dbReference>
<dbReference type="EMBL" id="CP036267">
    <property type="protein sequence ID" value="QDT33225.1"/>
    <property type="molecule type" value="Genomic_DNA"/>
</dbReference>
<feature type="domain" description="Fe/B12 periplasmic-binding" evidence="1">
    <location>
        <begin position="4"/>
        <end position="296"/>
    </location>
</feature>
<reference evidence="2 3" key="1">
    <citation type="submission" date="2019-02" db="EMBL/GenBank/DDBJ databases">
        <title>Deep-cultivation of Planctomycetes and their phenomic and genomic characterization uncovers novel biology.</title>
        <authorList>
            <person name="Wiegand S."/>
            <person name="Jogler M."/>
            <person name="Boedeker C."/>
            <person name="Pinto D."/>
            <person name="Vollmers J."/>
            <person name="Rivas-Marin E."/>
            <person name="Kohn T."/>
            <person name="Peeters S.H."/>
            <person name="Heuer A."/>
            <person name="Rast P."/>
            <person name="Oberbeckmann S."/>
            <person name="Bunk B."/>
            <person name="Jeske O."/>
            <person name="Meyerdierks A."/>
            <person name="Storesund J.E."/>
            <person name="Kallscheuer N."/>
            <person name="Luecker S."/>
            <person name="Lage O.M."/>
            <person name="Pohl T."/>
            <person name="Merkel B.J."/>
            <person name="Hornburger P."/>
            <person name="Mueller R.-W."/>
            <person name="Bruemmer F."/>
            <person name="Labrenz M."/>
            <person name="Spormann A.M."/>
            <person name="Op den Camp H."/>
            <person name="Overmann J."/>
            <person name="Amann R."/>
            <person name="Jetten M.S.M."/>
            <person name="Mascher T."/>
            <person name="Medema M.H."/>
            <person name="Devos D.P."/>
            <person name="Kaster A.-K."/>
            <person name="Ovreas L."/>
            <person name="Rohde M."/>
            <person name="Galperin M.Y."/>
            <person name="Jogler C."/>
        </authorList>
    </citation>
    <scope>NUCLEOTIDE SEQUENCE [LARGE SCALE GENOMIC DNA]</scope>
    <source>
        <strain evidence="2 3">Mal48</strain>
    </source>
</reference>
<dbReference type="PANTHER" id="PTHR42860:SF1">
    <property type="entry name" value="VITAMIN B12-BINDING PROTEIN"/>
    <property type="match status" value="1"/>
</dbReference>
<proteinExistence type="predicted"/>
<dbReference type="PROSITE" id="PS50983">
    <property type="entry name" value="FE_B12_PBP"/>
    <property type="match status" value="1"/>
</dbReference>
<dbReference type="KEGG" id="tpol:Mal48_24780"/>
<gene>
    <name evidence="2" type="ORF">Mal48_24780</name>
</gene>
<keyword evidence="3" id="KW-1185">Reference proteome</keyword>
<dbReference type="Gene3D" id="3.40.50.1980">
    <property type="entry name" value="Nitrogenase molybdenum iron protein domain"/>
    <property type="match status" value="2"/>
</dbReference>
<organism evidence="2 3">
    <name type="scientific">Thalassoglobus polymorphus</name>
    <dbReference type="NCBI Taxonomy" id="2527994"/>
    <lineage>
        <taxon>Bacteria</taxon>
        <taxon>Pseudomonadati</taxon>
        <taxon>Planctomycetota</taxon>
        <taxon>Planctomycetia</taxon>
        <taxon>Planctomycetales</taxon>
        <taxon>Planctomycetaceae</taxon>
        <taxon>Thalassoglobus</taxon>
    </lineage>
</organism>
<dbReference type="Proteomes" id="UP000315724">
    <property type="component" value="Chromosome"/>
</dbReference>
<dbReference type="PANTHER" id="PTHR42860">
    <property type="entry name" value="VITAMIN B12-BINDING PROTEIN"/>
    <property type="match status" value="1"/>
</dbReference>
<dbReference type="Pfam" id="PF01497">
    <property type="entry name" value="Peripla_BP_2"/>
    <property type="match status" value="1"/>
</dbReference>
<dbReference type="InterPro" id="IPR002491">
    <property type="entry name" value="ABC_transptr_periplasmic_BD"/>
</dbReference>
<evidence type="ECO:0000313" key="3">
    <source>
        <dbReference type="Proteomes" id="UP000315724"/>
    </source>
</evidence>
<evidence type="ECO:0000313" key="2">
    <source>
        <dbReference type="EMBL" id="QDT33225.1"/>
    </source>
</evidence>
<sequence length="311" mass="34528">MQHRVISLIASATEIVAALGYEDALVGRSHECDFPPTVDRLPVCSEPRIDVSGTSLEIDIAVKSAVQEVLSVYSVFKDELERLEPTLIVTQTQCEVCAVNLKDVEAAVCELVNSNPQIVSCEPMALPDVWVDIKNVAIALGDPAAADRLNHELQQRLEGIRSEYEKVEQPPTIACIEWLEPIMIAGNWVPELVRIAGGHAVMAEDGKHSPYQSWDDLVEIDPDVIAIMPCGFDIARTVKEINLLTDHPRWNELSAVKNRRVYLTDGNQYFNRPGPRVVESAEILVELLHQGVEPKHHGTGWIHIDEINQGD</sequence>
<protein>
    <submittedName>
        <fullName evidence="2">Corrinoid ABC transporter substrate-binding protein</fullName>
    </submittedName>
</protein>
<evidence type="ECO:0000259" key="1">
    <source>
        <dbReference type="PROSITE" id="PS50983"/>
    </source>
</evidence>
<accession>A0A517QNN0</accession>
<dbReference type="CDD" id="cd01144">
    <property type="entry name" value="BtuF"/>
    <property type="match status" value="1"/>
</dbReference>
<dbReference type="RefSeq" id="WP_145199206.1">
    <property type="nucleotide sequence ID" value="NZ_CP036267.1"/>
</dbReference>
<dbReference type="AlphaFoldDB" id="A0A517QNN0"/>
<dbReference type="OrthoDB" id="9787772at2"/>
<name>A0A517QNN0_9PLAN</name>
<dbReference type="SUPFAM" id="SSF53807">
    <property type="entry name" value="Helical backbone' metal receptor"/>
    <property type="match status" value="1"/>
</dbReference>